<name>A0AAW6RQQ0_9BURK</name>
<keyword evidence="3" id="KW-1185">Reference proteome</keyword>
<evidence type="ECO:0000256" key="1">
    <source>
        <dbReference type="SAM" id="MobiDB-lite"/>
    </source>
</evidence>
<reference evidence="2 3" key="1">
    <citation type="submission" date="2023-04" db="EMBL/GenBank/DDBJ databases">
        <title>Ottowia paracancer sp. nov., isolated from human stomach.</title>
        <authorList>
            <person name="Song Y."/>
        </authorList>
    </citation>
    <scope>NUCLEOTIDE SEQUENCE [LARGE SCALE GENOMIC DNA]</scope>
    <source>
        <strain evidence="2 3">10c7w1</strain>
    </source>
</reference>
<dbReference type="EMBL" id="JARVII010000041">
    <property type="protein sequence ID" value="MDG9700527.1"/>
    <property type="molecule type" value="Genomic_DNA"/>
</dbReference>
<comment type="caution">
    <text evidence="2">The sequence shown here is derived from an EMBL/GenBank/DDBJ whole genome shotgun (WGS) entry which is preliminary data.</text>
</comment>
<accession>A0AAW6RQQ0</accession>
<gene>
    <name evidence="2" type="ORF">QB898_12570</name>
</gene>
<sequence length="221" mass="24382">LADMAADLYANGAAGAMMGGAGAAALGRLNRMPGLGRDVGADVAALYRGIRNPFRQERTSPGNIGNDIPISGGHGLRSSAYGDPERMVHGVASGREFDPTQAGGPVRNLSTEGVRITNRGIDVVERHVSRFQPDEANNFMIERLRRIAQGSLEPTEWDLNYYTHELREYVRYRRLGWESGIPKDPMEAHRLWNNAHTATLEDYGLNGDMLYHPEVTHAKAW</sequence>
<evidence type="ECO:0000313" key="2">
    <source>
        <dbReference type="EMBL" id="MDG9700527.1"/>
    </source>
</evidence>
<protein>
    <submittedName>
        <fullName evidence="2">Uncharacterized protein</fullName>
    </submittedName>
</protein>
<dbReference type="Proteomes" id="UP001237156">
    <property type="component" value="Unassembled WGS sequence"/>
</dbReference>
<organism evidence="2 3">
    <name type="scientific">Ottowia cancrivicina</name>
    <dbReference type="NCBI Taxonomy" id="3040346"/>
    <lineage>
        <taxon>Bacteria</taxon>
        <taxon>Pseudomonadati</taxon>
        <taxon>Pseudomonadota</taxon>
        <taxon>Betaproteobacteria</taxon>
        <taxon>Burkholderiales</taxon>
        <taxon>Comamonadaceae</taxon>
        <taxon>Ottowia</taxon>
    </lineage>
</organism>
<proteinExistence type="predicted"/>
<feature type="non-terminal residue" evidence="2">
    <location>
        <position position="1"/>
    </location>
</feature>
<feature type="region of interest" description="Disordered" evidence="1">
    <location>
        <begin position="57"/>
        <end position="76"/>
    </location>
</feature>
<evidence type="ECO:0000313" key="3">
    <source>
        <dbReference type="Proteomes" id="UP001237156"/>
    </source>
</evidence>
<dbReference type="AlphaFoldDB" id="A0AAW6RQQ0"/>